<accession>A0A6V7GZE9</accession>
<dbReference type="Proteomes" id="UP000752696">
    <property type="component" value="Unassembled WGS sequence"/>
</dbReference>
<protein>
    <submittedName>
        <fullName evidence="1">Uncharacterized protein</fullName>
    </submittedName>
</protein>
<feature type="non-terminal residue" evidence="1">
    <location>
        <position position="1"/>
    </location>
</feature>
<keyword evidence="2" id="KW-1185">Reference proteome</keyword>
<organism evidence="1 2">
    <name type="scientific">Heterotrigona itama</name>
    <dbReference type="NCBI Taxonomy" id="395501"/>
    <lineage>
        <taxon>Eukaryota</taxon>
        <taxon>Metazoa</taxon>
        <taxon>Ecdysozoa</taxon>
        <taxon>Arthropoda</taxon>
        <taxon>Hexapoda</taxon>
        <taxon>Insecta</taxon>
        <taxon>Pterygota</taxon>
        <taxon>Neoptera</taxon>
        <taxon>Endopterygota</taxon>
        <taxon>Hymenoptera</taxon>
        <taxon>Apocrita</taxon>
        <taxon>Aculeata</taxon>
        <taxon>Apoidea</taxon>
        <taxon>Anthophila</taxon>
        <taxon>Apidae</taxon>
        <taxon>Heterotrigona</taxon>
    </lineage>
</organism>
<evidence type="ECO:0000313" key="2">
    <source>
        <dbReference type="Proteomes" id="UP000752696"/>
    </source>
</evidence>
<proteinExistence type="predicted"/>
<evidence type="ECO:0000313" key="1">
    <source>
        <dbReference type="EMBL" id="CAD1471487.1"/>
    </source>
</evidence>
<dbReference type="AlphaFoldDB" id="A0A6V7GZE9"/>
<gene>
    <name evidence="1" type="ORF">MHI_LOCUS240238</name>
</gene>
<feature type="non-terminal residue" evidence="1">
    <location>
        <position position="33"/>
    </location>
</feature>
<comment type="caution">
    <text evidence="1">The sequence shown here is derived from an EMBL/GenBank/DDBJ whole genome shotgun (WGS) entry which is preliminary data.</text>
</comment>
<dbReference type="EMBL" id="CAJDYZ010004490">
    <property type="protein sequence ID" value="CAD1471487.1"/>
    <property type="molecule type" value="Genomic_DNA"/>
</dbReference>
<name>A0A6V7GZE9_9HYME</name>
<reference evidence="1" key="1">
    <citation type="submission" date="2020-07" db="EMBL/GenBank/DDBJ databases">
        <authorList>
            <person name="Nazaruddin N."/>
        </authorList>
    </citation>
    <scope>NUCLEOTIDE SEQUENCE</scope>
</reference>
<sequence length="33" mass="3787">CCAYKLPKLLPLKSWKYASESSARQLGKSCRRD</sequence>